<accession>A0A9W4D280</accession>
<dbReference type="NCBIfam" id="TIGR01993">
    <property type="entry name" value="Pyr-5-nucltdase"/>
    <property type="match status" value="1"/>
</dbReference>
<dbReference type="SFLD" id="SFLDG01132">
    <property type="entry name" value="C1.5.3:_5'-Nucleotidase_Like"/>
    <property type="match status" value="1"/>
</dbReference>
<dbReference type="Proteomes" id="UP000683417">
    <property type="component" value="Unassembled WGS sequence"/>
</dbReference>
<protein>
    <submittedName>
        <fullName evidence="1">BgTH12-04070</fullName>
    </submittedName>
</protein>
<dbReference type="NCBIfam" id="TIGR01509">
    <property type="entry name" value="HAD-SF-IA-v3"/>
    <property type="match status" value="1"/>
</dbReference>
<dbReference type="PANTHER" id="PTHR47438">
    <property type="entry name" value="PHOSPHATE METABOLISM PROTEIN 8-RELATED"/>
    <property type="match status" value="1"/>
</dbReference>
<dbReference type="InterPro" id="IPR052791">
    <property type="entry name" value="SSM1_domain"/>
</dbReference>
<reference evidence="1" key="1">
    <citation type="submission" date="2020-10" db="EMBL/GenBank/DDBJ databases">
        <authorList>
            <person name="Muller C M."/>
        </authorList>
    </citation>
    <scope>NUCLEOTIDE SEQUENCE</scope>
    <source>
        <strain evidence="1">THUN-12</strain>
    </source>
</reference>
<evidence type="ECO:0000313" key="1">
    <source>
        <dbReference type="EMBL" id="CAD6499965.1"/>
    </source>
</evidence>
<dbReference type="GO" id="GO:0006206">
    <property type="term" value="P:pyrimidine nucleobase metabolic process"/>
    <property type="evidence" value="ECO:0007669"/>
    <property type="project" value="TreeGrafter"/>
</dbReference>
<organism evidence="1 2">
    <name type="scientific">Blumeria graminis f. sp. triticale</name>
    <dbReference type="NCBI Taxonomy" id="1689686"/>
    <lineage>
        <taxon>Eukaryota</taxon>
        <taxon>Fungi</taxon>
        <taxon>Dikarya</taxon>
        <taxon>Ascomycota</taxon>
        <taxon>Pezizomycotina</taxon>
        <taxon>Leotiomycetes</taxon>
        <taxon>Erysiphales</taxon>
        <taxon>Erysiphaceae</taxon>
        <taxon>Blumeria</taxon>
    </lineage>
</organism>
<dbReference type="GO" id="GO:0008252">
    <property type="term" value="F:nucleotidase activity"/>
    <property type="evidence" value="ECO:0007669"/>
    <property type="project" value="TreeGrafter"/>
</dbReference>
<gene>
    <name evidence="1" type="ORF">BGTH12_LOCUS1323</name>
</gene>
<dbReference type="InterPro" id="IPR010237">
    <property type="entry name" value="Pyr-5-nucltdase"/>
</dbReference>
<dbReference type="EMBL" id="CAJHIT010000002">
    <property type="protein sequence ID" value="CAD6499965.1"/>
    <property type="molecule type" value="Genomic_DNA"/>
</dbReference>
<sequence length="264" mass="31204">MYYGKFNPSFARSAYRLGIRNFQTLNLRYIFSFNNHKVMADERPIFFFDIDNCLINEGKRVYNYMTELIDQYFVKHLELTKEDACKLNQEYYKNYGLAVEGLARHHKIDPMEYNRQVDDALPLESILSPDPELQKLLEDIDKSKVKLWLFTNAYITHGQRVVRLLGVDHLFEGITYCDYSEQKLTCKPHLEMYEKAMREAAVKDARKCYFVDDSELNCSKADEIGWTAVHLSEDEGLPPPPKPCKYQIRHLNELRCLFPQFFHN</sequence>
<dbReference type="Pfam" id="PF00702">
    <property type="entry name" value="Hydrolase"/>
    <property type="match status" value="1"/>
</dbReference>
<dbReference type="AlphaFoldDB" id="A0A9W4D280"/>
<dbReference type="InterPro" id="IPR006439">
    <property type="entry name" value="HAD-SF_hydro_IA"/>
</dbReference>
<proteinExistence type="predicted"/>
<dbReference type="PANTHER" id="PTHR47438:SF1">
    <property type="entry name" value="PHOSPHATE METABOLISM PROTEIN 8-RELATED"/>
    <property type="match status" value="1"/>
</dbReference>
<dbReference type="GO" id="GO:0009166">
    <property type="term" value="P:nucleotide catabolic process"/>
    <property type="evidence" value="ECO:0007669"/>
    <property type="project" value="TreeGrafter"/>
</dbReference>
<name>A0A9W4D280_BLUGR</name>
<dbReference type="SFLD" id="SFLDG01129">
    <property type="entry name" value="C1.5:_HAD__Beta-PGM__Phosphata"/>
    <property type="match status" value="1"/>
</dbReference>
<evidence type="ECO:0000313" key="2">
    <source>
        <dbReference type="Proteomes" id="UP000683417"/>
    </source>
</evidence>
<comment type="caution">
    <text evidence="1">The sequence shown here is derived from an EMBL/GenBank/DDBJ whole genome shotgun (WGS) entry which is preliminary data.</text>
</comment>
<dbReference type="SFLD" id="SFLDS00003">
    <property type="entry name" value="Haloacid_Dehalogenase"/>
    <property type="match status" value="1"/>
</dbReference>